<sequence length="154" mass="18274">MEYEDRDRQRDVQQEEQEEEMMEQIDESMTPHCCNCTNLAFLVKFYKNYIEKKSNNIVRIWPTIGTSIIENENSDEEWFENGPSGVDVSNQKRTKYIKRKRPNFTIDSAGGELACLSAEARRTLREKGYDFEKIKVKNTKYFRCDYSLIKNEKS</sequence>
<proteinExistence type="predicted"/>
<dbReference type="AlphaFoldDB" id="A0A814KFS2"/>
<feature type="compositionally biased region" description="Basic and acidic residues" evidence="1">
    <location>
        <begin position="1"/>
        <end position="13"/>
    </location>
</feature>
<comment type="caution">
    <text evidence="2">The sequence shown here is derived from an EMBL/GenBank/DDBJ whole genome shotgun (WGS) entry which is preliminary data.</text>
</comment>
<protein>
    <submittedName>
        <fullName evidence="2">Uncharacterized protein</fullName>
    </submittedName>
</protein>
<evidence type="ECO:0000313" key="3">
    <source>
        <dbReference type="Proteomes" id="UP000663879"/>
    </source>
</evidence>
<organism evidence="2 3">
    <name type="scientific">Brachionus calyciflorus</name>
    <dbReference type="NCBI Taxonomy" id="104777"/>
    <lineage>
        <taxon>Eukaryota</taxon>
        <taxon>Metazoa</taxon>
        <taxon>Spiralia</taxon>
        <taxon>Gnathifera</taxon>
        <taxon>Rotifera</taxon>
        <taxon>Eurotatoria</taxon>
        <taxon>Monogononta</taxon>
        <taxon>Pseudotrocha</taxon>
        <taxon>Ploima</taxon>
        <taxon>Brachionidae</taxon>
        <taxon>Brachionus</taxon>
    </lineage>
</organism>
<evidence type="ECO:0000256" key="1">
    <source>
        <dbReference type="SAM" id="MobiDB-lite"/>
    </source>
</evidence>
<feature type="region of interest" description="Disordered" evidence="1">
    <location>
        <begin position="1"/>
        <end position="25"/>
    </location>
</feature>
<dbReference type="Proteomes" id="UP000663879">
    <property type="component" value="Unassembled WGS sequence"/>
</dbReference>
<reference evidence="2" key="1">
    <citation type="submission" date="2021-02" db="EMBL/GenBank/DDBJ databases">
        <authorList>
            <person name="Nowell W R."/>
        </authorList>
    </citation>
    <scope>NUCLEOTIDE SEQUENCE</scope>
    <source>
        <strain evidence="2">Ploen Becks lab</strain>
    </source>
</reference>
<accession>A0A814KFS2</accession>
<dbReference type="EMBL" id="CAJNOC010005397">
    <property type="protein sequence ID" value="CAF1051234.1"/>
    <property type="molecule type" value="Genomic_DNA"/>
</dbReference>
<evidence type="ECO:0000313" key="2">
    <source>
        <dbReference type="EMBL" id="CAF1051234.1"/>
    </source>
</evidence>
<feature type="compositionally biased region" description="Acidic residues" evidence="1">
    <location>
        <begin position="14"/>
        <end position="25"/>
    </location>
</feature>
<gene>
    <name evidence="2" type="ORF">OXX778_LOCUS18837</name>
</gene>
<keyword evidence="3" id="KW-1185">Reference proteome</keyword>
<name>A0A814KFS2_9BILA</name>